<accession>A0A2G5F461</accession>
<dbReference type="AlphaFoldDB" id="A0A2G5F461"/>
<sequence length="113" mass="12810">MVPYENETFLKYKNSVSFREFDHVALELHRVMKGSSVVSLVGISMLQFPTSCRTTRSIIPSRTSLPARATPVPEGGVKVHISSTNPALSRGRESRHPDPFIDTKKRKNFLLYY</sequence>
<dbReference type="Proteomes" id="UP000230069">
    <property type="component" value="Unassembled WGS sequence"/>
</dbReference>
<reference evidence="2 3" key="1">
    <citation type="submission" date="2017-09" db="EMBL/GenBank/DDBJ databases">
        <title>WGS assembly of Aquilegia coerulea Goldsmith.</title>
        <authorList>
            <person name="Hodges S."/>
            <person name="Kramer E."/>
            <person name="Nordborg M."/>
            <person name="Tomkins J."/>
            <person name="Borevitz J."/>
            <person name="Derieg N."/>
            <person name="Yan J."/>
            <person name="Mihaltcheva S."/>
            <person name="Hayes R.D."/>
            <person name="Rokhsar D."/>
        </authorList>
    </citation>
    <scope>NUCLEOTIDE SEQUENCE [LARGE SCALE GENOMIC DNA]</scope>
    <source>
        <strain evidence="3">cv. Goldsmith</strain>
    </source>
</reference>
<name>A0A2G5F461_AQUCA</name>
<gene>
    <name evidence="2" type="ORF">AQUCO_00200647v1</name>
</gene>
<evidence type="ECO:0000313" key="2">
    <source>
        <dbReference type="EMBL" id="PIA62769.1"/>
    </source>
</evidence>
<proteinExistence type="predicted"/>
<protein>
    <submittedName>
        <fullName evidence="2">Uncharacterized protein</fullName>
    </submittedName>
</protein>
<keyword evidence="3" id="KW-1185">Reference proteome</keyword>
<feature type="region of interest" description="Disordered" evidence="1">
    <location>
        <begin position="65"/>
        <end position="99"/>
    </location>
</feature>
<dbReference type="EMBL" id="KZ305019">
    <property type="protein sequence ID" value="PIA62769.1"/>
    <property type="molecule type" value="Genomic_DNA"/>
</dbReference>
<dbReference type="InParanoid" id="A0A2G5F461"/>
<evidence type="ECO:0000313" key="3">
    <source>
        <dbReference type="Proteomes" id="UP000230069"/>
    </source>
</evidence>
<evidence type="ECO:0000256" key="1">
    <source>
        <dbReference type="SAM" id="MobiDB-lite"/>
    </source>
</evidence>
<organism evidence="2 3">
    <name type="scientific">Aquilegia coerulea</name>
    <name type="common">Rocky mountain columbine</name>
    <dbReference type="NCBI Taxonomy" id="218851"/>
    <lineage>
        <taxon>Eukaryota</taxon>
        <taxon>Viridiplantae</taxon>
        <taxon>Streptophyta</taxon>
        <taxon>Embryophyta</taxon>
        <taxon>Tracheophyta</taxon>
        <taxon>Spermatophyta</taxon>
        <taxon>Magnoliopsida</taxon>
        <taxon>Ranunculales</taxon>
        <taxon>Ranunculaceae</taxon>
        <taxon>Thalictroideae</taxon>
        <taxon>Aquilegia</taxon>
    </lineage>
</organism>
<feature type="compositionally biased region" description="Basic and acidic residues" evidence="1">
    <location>
        <begin position="90"/>
        <end position="99"/>
    </location>
</feature>